<dbReference type="PANTHER" id="PTHR11533">
    <property type="entry name" value="PROTEASE M1 ZINC METALLOPROTEASE"/>
    <property type="match status" value="1"/>
</dbReference>
<dbReference type="GO" id="GO:0008270">
    <property type="term" value="F:zinc ion binding"/>
    <property type="evidence" value="ECO:0007669"/>
    <property type="project" value="InterPro"/>
</dbReference>
<dbReference type="PANTHER" id="PTHR11533:SF299">
    <property type="entry name" value="AMINOPEPTIDASE"/>
    <property type="match status" value="1"/>
</dbReference>
<feature type="domain" description="Peptidase M1 membrane alanine aminopeptidase" evidence="1">
    <location>
        <begin position="12"/>
        <end position="203"/>
    </location>
</feature>
<dbReference type="GO" id="GO:0043171">
    <property type="term" value="P:peptide catabolic process"/>
    <property type="evidence" value="ECO:0007669"/>
    <property type="project" value="TreeGrafter"/>
</dbReference>
<dbReference type="InterPro" id="IPR027268">
    <property type="entry name" value="Peptidase_M4/M1_CTD_sf"/>
</dbReference>
<dbReference type="GO" id="GO:0005615">
    <property type="term" value="C:extracellular space"/>
    <property type="evidence" value="ECO:0007669"/>
    <property type="project" value="TreeGrafter"/>
</dbReference>
<dbReference type="Gene3D" id="1.10.390.10">
    <property type="entry name" value="Neutral Protease Domain 2"/>
    <property type="match status" value="1"/>
</dbReference>
<evidence type="ECO:0000313" key="2">
    <source>
        <dbReference type="EMBL" id="GMR60752.1"/>
    </source>
</evidence>
<dbReference type="EMBL" id="BTRK01000006">
    <property type="protein sequence ID" value="GMR60752.1"/>
    <property type="molecule type" value="Genomic_DNA"/>
</dbReference>
<name>A0AAN5DDW7_9BILA</name>
<evidence type="ECO:0000313" key="3">
    <source>
        <dbReference type="Proteomes" id="UP001328107"/>
    </source>
</evidence>
<dbReference type="InterPro" id="IPR050344">
    <property type="entry name" value="Peptidase_M1_aminopeptidases"/>
</dbReference>
<dbReference type="GO" id="GO:0042277">
    <property type="term" value="F:peptide binding"/>
    <property type="evidence" value="ECO:0007669"/>
    <property type="project" value="TreeGrafter"/>
</dbReference>
<dbReference type="Proteomes" id="UP001328107">
    <property type="component" value="Unassembled WGS sequence"/>
</dbReference>
<organism evidence="2 3">
    <name type="scientific">Pristionchus mayeri</name>
    <dbReference type="NCBI Taxonomy" id="1317129"/>
    <lineage>
        <taxon>Eukaryota</taxon>
        <taxon>Metazoa</taxon>
        <taxon>Ecdysozoa</taxon>
        <taxon>Nematoda</taxon>
        <taxon>Chromadorea</taxon>
        <taxon>Rhabditida</taxon>
        <taxon>Rhabditina</taxon>
        <taxon>Diplogasteromorpha</taxon>
        <taxon>Diplogasteroidea</taxon>
        <taxon>Neodiplogasteridae</taxon>
        <taxon>Pristionchus</taxon>
    </lineage>
</organism>
<dbReference type="SUPFAM" id="SSF55486">
    <property type="entry name" value="Metalloproteases ('zincins'), catalytic domain"/>
    <property type="match status" value="1"/>
</dbReference>
<protein>
    <recommendedName>
        <fullName evidence="1">Peptidase M1 membrane alanine aminopeptidase domain-containing protein</fullName>
    </recommendedName>
</protein>
<evidence type="ECO:0000259" key="1">
    <source>
        <dbReference type="Pfam" id="PF01433"/>
    </source>
</evidence>
<dbReference type="InterPro" id="IPR014782">
    <property type="entry name" value="Peptidase_M1_dom"/>
</dbReference>
<accession>A0AAN5DDW7</accession>
<dbReference type="GO" id="GO:0016020">
    <property type="term" value="C:membrane"/>
    <property type="evidence" value="ECO:0007669"/>
    <property type="project" value="TreeGrafter"/>
</dbReference>
<dbReference type="AlphaFoldDB" id="A0AAN5DDW7"/>
<dbReference type="Pfam" id="PF01433">
    <property type="entry name" value="Peptidase_M1"/>
    <property type="match status" value="1"/>
</dbReference>
<keyword evidence="3" id="KW-1185">Reference proteome</keyword>
<reference evidence="3" key="1">
    <citation type="submission" date="2022-10" db="EMBL/GenBank/DDBJ databases">
        <title>Genome assembly of Pristionchus species.</title>
        <authorList>
            <person name="Yoshida K."/>
            <person name="Sommer R.J."/>
        </authorList>
    </citation>
    <scope>NUCLEOTIDE SEQUENCE [LARGE SCALE GENOMIC DNA]</scope>
    <source>
        <strain evidence="3">RS5460</strain>
    </source>
</reference>
<dbReference type="GO" id="GO:0070006">
    <property type="term" value="F:metalloaminopeptidase activity"/>
    <property type="evidence" value="ECO:0007669"/>
    <property type="project" value="TreeGrafter"/>
</dbReference>
<dbReference type="GO" id="GO:0005737">
    <property type="term" value="C:cytoplasm"/>
    <property type="evidence" value="ECO:0007669"/>
    <property type="project" value="TreeGrafter"/>
</dbReference>
<comment type="caution">
    <text evidence="2">The sequence shown here is derived from an EMBL/GenBank/DDBJ whole genome shotgun (WGS) entry which is preliminary data.</text>
</comment>
<proteinExistence type="predicted"/>
<sequence>MKAVVEALETIHNYSIFDKVPFIPEKTDILMVEDYTMGAMENPGLITFKSNSGDDLTTHVHELAHMYFGNLVTLSTWGDIWVNEGFASLYEDNLRPNSSFVSNLNYSLLVSLHELPIHSEKTYTSSIHLDNSFDAQSKVHYPKASEFLRMTRNFVGADVFDRAIKKYLLGNAYGNGDASKIINCLLEEYDGDRAQLQKILYEWIYQPGMAILFVVRNEDGITIRQKRFHSSYFDDKLRDDKTRFTIPLFYSIYGEQHTFVLDSEAESQTIPLDTNSTFVVDDTYGNLFGVWLTPDMLLENDKAPEDWMTLSSFLYLSGHLGEAEFSTAASTVIRTLSKPNERTNNETTEQGETVAADVWTARKIECEEKGTDVLDAPLSKLFMEYLRTNDVHILKCSVEVNDRQKMKEILHQKIISDELKLRNSQLPYLITIMEIYHPGVAMEFALEELQKNPCENSQFRINFLLITFERRSSLPLRLKMHYIIRMVYLRNVDIDISILHEFVRHYPSIVAENYDTILKALERQYVLNEYKNRTIELQEIIKKLVKETPPANP</sequence>
<dbReference type="GO" id="GO:0006508">
    <property type="term" value="P:proteolysis"/>
    <property type="evidence" value="ECO:0007669"/>
    <property type="project" value="TreeGrafter"/>
</dbReference>
<gene>
    <name evidence="2" type="ORF">PMAYCL1PPCAC_30947</name>
</gene>